<dbReference type="Proteomes" id="UP000319449">
    <property type="component" value="Unassembled WGS sequence"/>
</dbReference>
<dbReference type="OrthoDB" id="7348379at2"/>
<dbReference type="AlphaFoldDB" id="A0A562VFA9"/>
<dbReference type="InterPro" id="IPR021236">
    <property type="entry name" value="Uncharacterised_YfdX"/>
</dbReference>
<feature type="chain" id="PRO_5022065727" evidence="1">
    <location>
        <begin position="29"/>
        <end position="432"/>
    </location>
</feature>
<reference evidence="2 3" key="1">
    <citation type="submission" date="2019-07" db="EMBL/GenBank/DDBJ databases">
        <title>Genomic Encyclopedia of Archaeal and Bacterial Type Strains, Phase II (KMG-II): from individual species to whole genera.</title>
        <authorList>
            <person name="Goeker M."/>
        </authorList>
    </citation>
    <scope>NUCLEOTIDE SEQUENCE [LARGE SCALE GENOMIC DNA]</scope>
    <source>
        <strain evidence="2 3">ATCC BAA-1139</strain>
    </source>
</reference>
<dbReference type="RefSeq" id="WP_145024800.1">
    <property type="nucleotide sequence ID" value="NZ_VLLN01000026.1"/>
</dbReference>
<name>A0A562VFA9_9BACT</name>
<sequence length="432" mass="47650">MEKTINIATKVLVVALFTMYSYSHPAYAQTVQADVPIPYKSLTPQVESTIENTAIIALRHISQARSDIHQRALAAARRELAEAVRLMDSIRDNLSTSPAKNFIEVARKHLEYEQARQVLHDLPPIYASLEKVSVYLPTDRAKTHLDRAKAHLEKNDKRAADRELVLTGKSLIIIEVEVPLLRAQQYVTKAQGYLAAKNAGKADKALMSAELRAMALYNGVNSPLTQAHQNIWLAFRNYSTAKGTDVGAYLKQARNYLGKAAAARSEAGKEEIGTLSQEVAKLENTLATEGRIAESALKSALEKSEALAKRTASYYSAGLSEAETTLGGERSLIEARMHVSFAETYQVTTSEPDKAIRELDTAVSYLQKAAGSKLADHADRKKIRSIVSMLQALKANPGKNDATVQERYETIQEELSGIKLQEELSDLSQEVR</sequence>
<dbReference type="EMBL" id="VLLN01000026">
    <property type="protein sequence ID" value="TWJ16555.1"/>
    <property type="molecule type" value="Genomic_DNA"/>
</dbReference>
<evidence type="ECO:0000313" key="3">
    <source>
        <dbReference type="Proteomes" id="UP000319449"/>
    </source>
</evidence>
<feature type="signal peptide" evidence="1">
    <location>
        <begin position="1"/>
        <end position="28"/>
    </location>
</feature>
<organism evidence="2 3">
    <name type="scientific">Geobacter argillaceus</name>
    <dbReference type="NCBI Taxonomy" id="345631"/>
    <lineage>
        <taxon>Bacteria</taxon>
        <taxon>Pseudomonadati</taxon>
        <taxon>Thermodesulfobacteriota</taxon>
        <taxon>Desulfuromonadia</taxon>
        <taxon>Geobacterales</taxon>
        <taxon>Geobacteraceae</taxon>
        <taxon>Geobacter</taxon>
    </lineage>
</organism>
<gene>
    <name evidence="2" type="ORF">JN12_03310</name>
</gene>
<dbReference type="Pfam" id="PF10938">
    <property type="entry name" value="YfdX"/>
    <property type="match status" value="1"/>
</dbReference>
<evidence type="ECO:0000313" key="2">
    <source>
        <dbReference type="EMBL" id="TWJ16555.1"/>
    </source>
</evidence>
<keyword evidence="1" id="KW-0732">Signal</keyword>
<protein>
    <submittedName>
        <fullName evidence="2">YfdX protein</fullName>
    </submittedName>
</protein>
<comment type="caution">
    <text evidence="2">The sequence shown here is derived from an EMBL/GenBank/DDBJ whole genome shotgun (WGS) entry which is preliminary data.</text>
</comment>
<accession>A0A562VFA9</accession>
<proteinExistence type="predicted"/>
<evidence type="ECO:0000256" key="1">
    <source>
        <dbReference type="SAM" id="SignalP"/>
    </source>
</evidence>
<keyword evidence="3" id="KW-1185">Reference proteome</keyword>